<gene>
    <name evidence="2" type="ORF">Adu01nite_01710</name>
</gene>
<feature type="transmembrane region" description="Helical" evidence="1">
    <location>
        <begin position="241"/>
        <end position="259"/>
    </location>
</feature>
<name>A0ABQ3YMQ9_9ACTN</name>
<sequence>MNRTGKIVALVVLAIGVRLVAWPVTTGDMRIFVMWYHQLGDIGGWRAIGADVGNYNAPFVYLLAFLHLVPGPLVVKIKLAFVVFDAVLAFFAYKISDSFKVFAVVLLLPTVVINASLWGQIDAMWAALGLGGVYYLLRDRPWLGVSLVAASVAIKPQGIFLAPLLLLLALGGRLPWRTLLAAPAVLLALDLPALIAGRDPVELFTIYDLDRQSHIVASLTQRAPSAYAFLPAGTPVETVKLVGYIVAAAAVLAVCGLLARHDIDILAAAALFSIMVPFLLPGMHERYFFLADVLTVLLAWRNPRLWPIPVLVQAASLISYAPYLLGGYLMPMAVPAALMLAALLATAVTLRPVSRPVADPPVLLPARPA</sequence>
<accession>A0ABQ3YMQ9</accession>
<evidence type="ECO:0008006" key="4">
    <source>
        <dbReference type="Google" id="ProtNLM"/>
    </source>
</evidence>
<reference evidence="2 3" key="1">
    <citation type="submission" date="2021-01" db="EMBL/GenBank/DDBJ databases">
        <title>Whole genome shotgun sequence of Actinoplanes durhamensis NBRC 14914.</title>
        <authorList>
            <person name="Komaki H."/>
            <person name="Tamura T."/>
        </authorList>
    </citation>
    <scope>NUCLEOTIDE SEQUENCE [LARGE SCALE GENOMIC DNA]</scope>
    <source>
        <strain evidence="2 3">NBRC 14914</strain>
    </source>
</reference>
<organism evidence="2 3">
    <name type="scientific">Paractinoplanes durhamensis</name>
    <dbReference type="NCBI Taxonomy" id="113563"/>
    <lineage>
        <taxon>Bacteria</taxon>
        <taxon>Bacillati</taxon>
        <taxon>Actinomycetota</taxon>
        <taxon>Actinomycetes</taxon>
        <taxon>Micromonosporales</taxon>
        <taxon>Micromonosporaceae</taxon>
        <taxon>Paractinoplanes</taxon>
    </lineage>
</organism>
<feature type="transmembrane region" description="Helical" evidence="1">
    <location>
        <begin position="332"/>
        <end position="350"/>
    </location>
</feature>
<feature type="transmembrane region" description="Helical" evidence="1">
    <location>
        <begin position="100"/>
        <end position="121"/>
    </location>
</feature>
<keyword evidence="3" id="KW-1185">Reference proteome</keyword>
<evidence type="ECO:0000313" key="3">
    <source>
        <dbReference type="Proteomes" id="UP000637628"/>
    </source>
</evidence>
<feature type="transmembrane region" description="Helical" evidence="1">
    <location>
        <begin position="266"/>
        <end position="284"/>
    </location>
</feature>
<dbReference type="Proteomes" id="UP000637628">
    <property type="component" value="Unassembled WGS sequence"/>
</dbReference>
<feature type="transmembrane region" description="Helical" evidence="1">
    <location>
        <begin position="141"/>
        <end position="167"/>
    </location>
</feature>
<feature type="transmembrane region" description="Helical" evidence="1">
    <location>
        <begin position="179"/>
        <end position="197"/>
    </location>
</feature>
<protein>
    <recommendedName>
        <fullName evidence="4">Gpi18-like mannosyltransferase</fullName>
    </recommendedName>
</protein>
<comment type="caution">
    <text evidence="2">The sequence shown here is derived from an EMBL/GenBank/DDBJ whole genome shotgun (WGS) entry which is preliminary data.</text>
</comment>
<proteinExistence type="predicted"/>
<evidence type="ECO:0000313" key="2">
    <source>
        <dbReference type="EMBL" id="GID98820.1"/>
    </source>
</evidence>
<feature type="transmembrane region" description="Helical" evidence="1">
    <location>
        <begin position="73"/>
        <end position="93"/>
    </location>
</feature>
<dbReference type="EMBL" id="BOML01000002">
    <property type="protein sequence ID" value="GID98820.1"/>
    <property type="molecule type" value="Genomic_DNA"/>
</dbReference>
<dbReference type="RefSeq" id="WP_203724239.1">
    <property type="nucleotide sequence ID" value="NZ_BAAATX010000008.1"/>
</dbReference>
<keyword evidence="1" id="KW-1133">Transmembrane helix</keyword>
<evidence type="ECO:0000256" key="1">
    <source>
        <dbReference type="SAM" id="Phobius"/>
    </source>
</evidence>
<keyword evidence="1" id="KW-0472">Membrane</keyword>
<keyword evidence="1" id="KW-0812">Transmembrane</keyword>